<comment type="caution">
    <text evidence="3">The sequence shown here is derived from an EMBL/GenBank/DDBJ whole genome shotgun (WGS) entry which is preliminary data.</text>
</comment>
<evidence type="ECO:0000313" key="4">
    <source>
        <dbReference type="Proteomes" id="UP001620626"/>
    </source>
</evidence>
<feature type="domain" description="CID" evidence="2">
    <location>
        <begin position="1"/>
        <end position="135"/>
    </location>
</feature>
<sequence length="335" mass="37845">MSGFSEKLMRDRLQKLSNTAHSIQTLSAWLLHHAKKHADCILDCWLKEVRNNSENERLISLINLANDVIQNSRKKVPSFMAAFFEVLQPAFVHASECLDESHRKMVARIVAVWSERQIYSTKNLDDLSKCLTAEEPSTFSVSPNLNSETESPSKSSPVDGGQSPVASEEDTKKIKEEFHAFSTLSSNMISLLRKLEDPASTDVKIRQLIAAYPESIANPTLLKQFKSADEFGELSKKIAEAMPVVDVYCGRLREELKDRQNFQFLLEDYIKALNEANERNKQLVVSVKRRIGRLDEEKQELARHIESLPDLTEMFGSEPATTNLPSLGELFTSTS</sequence>
<dbReference type="PANTHER" id="PTHR12460:SF0">
    <property type="entry name" value="CID DOMAIN-CONTAINING PROTEIN-RELATED"/>
    <property type="match status" value="1"/>
</dbReference>
<dbReference type="SUPFAM" id="SSF48464">
    <property type="entry name" value="ENTH/VHS domain"/>
    <property type="match status" value="1"/>
</dbReference>
<dbReference type="InterPro" id="IPR008942">
    <property type="entry name" value="ENTH_VHS"/>
</dbReference>
<dbReference type="AlphaFoldDB" id="A0ABD2JS36"/>
<dbReference type="Gene3D" id="6.10.250.2560">
    <property type="match status" value="1"/>
</dbReference>
<dbReference type="SMART" id="SM00582">
    <property type="entry name" value="RPR"/>
    <property type="match status" value="1"/>
</dbReference>
<keyword evidence="4" id="KW-1185">Reference proteome</keyword>
<dbReference type="InterPro" id="IPR032337">
    <property type="entry name" value="RPRD1A/B_C"/>
</dbReference>
<feature type="region of interest" description="Disordered" evidence="1">
    <location>
        <begin position="137"/>
        <end position="169"/>
    </location>
</feature>
<proteinExistence type="predicted"/>
<dbReference type="Pfam" id="PF04818">
    <property type="entry name" value="CID"/>
    <property type="match status" value="1"/>
</dbReference>
<dbReference type="EMBL" id="JBICBT010000917">
    <property type="protein sequence ID" value="KAL3093233.1"/>
    <property type="molecule type" value="Genomic_DNA"/>
</dbReference>
<reference evidence="3 4" key="1">
    <citation type="submission" date="2024-10" db="EMBL/GenBank/DDBJ databases">
        <authorList>
            <person name="Kim D."/>
        </authorList>
    </citation>
    <scope>NUCLEOTIDE SEQUENCE [LARGE SCALE GENOMIC DNA]</scope>
    <source>
        <strain evidence="3">BH-2024</strain>
    </source>
</reference>
<dbReference type="PANTHER" id="PTHR12460">
    <property type="entry name" value="CYCLIN-DEPENDENT KINASE INHIBITOR-RELATED PROTEIN"/>
    <property type="match status" value="1"/>
</dbReference>
<evidence type="ECO:0000256" key="1">
    <source>
        <dbReference type="SAM" id="MobiDB-lite"/>
    </source>
</evidence>
<dbReference type="InterPro" id="IPR006569">
    <property type="entry name" value="CID_dom"/>
</dbReference>
<evidence type="ECO:0000313" key="3">
    <source>
        <dbReference type="EMBL" id="KAL3093233.1"/>
    </source>
</evidence>
<feature type="compositionally biased region" description="Polar residues" evidence="1">
    <location>
        <begin position="137"/>
        <end position="156"/>
    </location>
</feature>
<dbReference type="Pfam" id="PF16566">
    <property type="entry name" value="CREPT"/>
    <property type="match status" value="1"/>
</dbReference>
<evidence type="ECO:0000259" key="2">
    <source>
        <dbReference type="PROSITE" id="PS51391"/>
    </source>
</evidence>
<dbReference type="PROSITE" id="PS51391">
    <property type="entry name" value="CID"/>
    <property type="match status" value="1"/>
</dbReference>
<gene>
    <name evidence="3" type="ORF">niasHT_022683</name>
</gene>
<dbReference type="Proteomes" id="UP001620626">
    <property type="component" value="Unassembled WGS sequence"/>
</dbReference>
<dbReference type="Gene3D" id="1.25.40.90">
    <property type="match status" value="1"/>
</dbReference>
<organism evidence="3 4">
    <name type="scientific">Heterodera trifolii</name>
    <dbReference type="NCBI Taxonomy" id="157864"/>
    <lineage>
        <taxon>Eukaryota</taxon>
        <taxon>Metazoa</taxon>
        <taxon>Ecdysozoa</taxon>
        <taxon>Nematoda</taxon>
        <taxon>Chromadorea</taxon>
        <taxon>Rhabditida</taxon>
        <taxon>Tylenchina</taxon>
        <taxon>Tylenchomorpha</taxon>
        <taxon>Tylenchoidea</taxon>
        <taxon>Heteroderidae</taxon>
        <taxon>Heteroderinae</taxon>
        <taxon>Heterodera</taxon>
    </lineage>
</organism>
<name>A0ABD2JS36_9BILA</name>
<accession>A0ABD2JS36</accession>
<protein>
    <recommendedName>
        <fullName evidence="2">CID domain-containing protein</fullName>
    </recommendedName>
</protein>